<name>A0ABS5J9V0_9BACT</name>
<dbReference type="RefSeq" id="WP_211977145.1">
    <property type="nucleotide sequence ID" value="NZ_CBFHAM010000018.1"/>
</dbReference>
<protein>
    <recommendedName>
        <fullName evidence="4">Histone H1/5</fullName>
    </recommendedName>
</protein>
<feature type="region of interest" description="Disordered" evidence="1">
    <location>
        <begin position="56"/>
        <end position="101"/>
    </location>
</feature>
<reference evidence="2 3" key="1">
    <citation type="submission" date="2021-04" db="EMBL/GenBank/DDBJ databases">
        <title>Chitinophaga sp. nov., isolated from the rhizosphere soil.</title>
        <authorList>
            <person name="He S."/>
        </authorList>
    </citation>
    <scope>NUCLEOTIDE SEQUENCE [LARGE SCALE GENOMIC DNA]</scope>
    <source>
        <strain evidence="2 3">2R12</strain>
    </source>
</reference>
<dbReference type="Proteomes" id="UP000676386">
    <property type="component" value="Unassembled WGS sequence"/>
</dbReference>
<comment type="caution">
    <text evidence="2">The sequence shown here is derived from an EMBL/GenBank/DDBJ whole genome shotgun (WGS) entry which is preliminary data.</text>
</comment>
<feature type="compositionally biased region" description="Low complexity" evidence="1">
    <location>
        <begin position="87"/>
        <end position="99"/>
    </location>
</feature>
<evidence type="ECO:0000256" key="1">
    <source>
        <dbReference type="SAM" id="MobiDB-lite"/>
    </source>
</evidence>
<evidence type="ECO:0008006" key="4">
    <source>
        <dbReference type="Google" id="ProtNLM"/>
    </source>
</evidence>
<evidence type="ECO:0000313" key="2">
    <source>
        <dbReference type="EMBL" id="MBS0031984.1"/>
    </source>
</evidence>
<organism evidence="2 3">
    <name type="scientific">Chitinophaga hostae</name>
    <dbReference type="NCBI Taxonomy" id="2831022"/>
    <lineage>
        <taxon>Bacteria</taxon>
        <taxon>Pseudomonadati</taxon>
        <taxon>Bacteroidota</taxon>
        <taxon>Chitinophagia</taxon>
        <taxon>Chitinophagales</taxon>
        <taxon>Chitinophagaceae</taxon>
        <taxon>Chitinophaga</taxon>
    </lineage>
</organism>
<accession>A0ABS5J9V0</accession>
<evidence type="ECO:0000313" key="3">
    <source>
        <dbReference type="Proteomes" id="UP000676386"/>
    </source>
</evidence>
<dbReference type="EMBL" id="JAGTXB010000027">
    <property type="protein sequence ID" value="MBS0031984.1"/>
    <property type="molecule type" value="Genomic_DNA"/>
</dbReference>
<proteinExistence type="predicted"/>
<keyword evidence="3" id="KW-1185">Reference proteome</keyword>
<sequence length="114" mass="11836">MPDSSKPTGKHLKKEAGLKVTEVLTVALVDLKAQLGEKKFLRNVKKATKAMIAGLSEKKAADKPKKKAPAKKAGVAKADTPKKVAAKKATAPIADTPKAAVKKTAAKKAAAKKA</sequence>
<gene>
    <name evidence="2" type="ORF">KE626_31925</name>
</gene>